<feature type="transmembrane region" description="Helical" evidence="2">
    <location>
        <begin position="143"/>
        <end position="162"/>
    </location>
</feature>
<feature type="transmembrane region" description="Helical" evidence="2">
    <location>
        <begin position="98"/>
        <end position="131"/>
    </location>
</feature>
<sequence>MTSKSILSKINNIKISNKSKSNQNRNRNRNRNRNPSFLGILTTNQTQLVYSIIILISSILILIKLNLTDSAWLISLIQDEDDGDEDDGLSLSKSKKSIILIILTFIVTTINSITSFSLLSSLSSLLAIILSKPILHTPIKFQAALNSFIGGFISISLTTIIFTSDLSIIGLHQLYILLLKSLNHSFLAYYCPSSNLNHSHSSTISNSSNSSTSTLKLIRINPFNHHSSTFSFQNFFRLLSFYKSTSNDDRINELDYPSWWPFNNQFGHDGENCDEFVRLIVLPGLLTLSILFTIFHLHLLTILLSSNSSLSSSNKDHKPLLPYHLNETKSSSNEPKPLIEI</sequence>
<dbReference type="Proteomes" id="UP000765509">
    <property type="component" value="Unassembled WGS sequence"/>
</dbReference>
<feature type="transmembrane region" description="Helical" evidence="2">
    <location>
        <begin position="37"/>
        <end position="63"/>
    </location>
</feature>
<feature type="region of interest" description="Disordered" evidence="1">
    <location>
        <begin position="321"/>
        <end position="341"/>
    </location>
</feature>
<feature type="transmembrane region" description="Helical" evidence="2">
    <location>
        <begin position="174"/>
        <end position="191"/>
    </location>
</feature>
<keyword evidence="4" id="KW-1185">Reference proteome</keyword>
<evidence type="ECO:0000313" key="3">
    <source>
        <dbReference type="EMBL" id="MBW0549104.1"/>
    </source>
</evidence>
<proteinExistence type="predicted"/>
<name>A0A9Q3ISC5_9BASI</name>
<keyword evidence="2" id="KW-0812">Transmembrane</keyword>
<gene>
    <name evidence="3" type="ORF">O181_088819</name>
</gene>
<feature type="transmembrane region" description="Helical" evidence="2">
    <location>
        <begin position="279"/>
        <end position="304"/>
    </location>
</feature>
<organism evidence="3 4">
    <name type="scientific">Austropuccinia psidii MF-1</name>
    <dbReference type="NCBI Taxonomy" id="1389203"/>
    <lineage>
        <taxon>Eukaryota</taxon>
        <taxon>Fungi</taxon>
        <taxon>Dikarya</taxon>
        <taxon>Basidiomycota</taxon>
        <taxon>Pucciniomycotina</taxon>
        <taxon>Pucciniomycetes</taxon>
        <taxon>Pucciniales</taxon>
        <taxon>Sphaerophragmiaceae</taxon>
        <taxon>Austropuccinia</taxon>
    </lineage>
</organism>
<keyword evidence="2" id="KW-0472">Membrane</keyword>
<protein>
    <submittedName>
        <fullName evidence="3">Uncharacterized protein</fullName>
    </submittedName>
</protein>
<accession>A0A9Q3ISC5</accession>
<keyword evidence="2" id="KW-1133">Transmembrane helix</keyword>
<dbReference type="EMBL" id="AVOT02054401">
    <property type="protein sequence ID" value="MBW0549104.1"/>
    <property type="molecule type" value="Genomic_DNA"/>
</dbReference>
<dbReference type="AlphaFoldDB" id="A0A9Q3ISC5"/>
<reference evidence="3" key="1">
    <citation type="submission" date="2021-03" db="EMBL/GenBank/DDBJ databases">
        <title>Draft genome sequence of rust myrtle Austropuccinia psidii MF-1, a brazilian biotype.</title>
        <authorList>
            <person name="Quecine M.C."/>
            <person name="Pachon D.M.R."/>
            <person name="Bonatelli M.L."/>
            <person name="Correr F.H."/>
            <person name="Franceschini L.M."/>
            <person name="Leite T.F."/>
            <person name="Margarido G.R.A."/>
            <person name="Almeida C.A."/>
            <person name="Ferrarezi J.A."/>
            <person name="Labate C.A."/>
        </authorList>
    </citation>
    <scope>NUCLEOTIDE SEQUENCE</scope>
    <source>
        <strain evidence="3">MF-1</strain>
    </source>
</reference>
<evidence type="ECO:0000256" key="2">
    <source>
        <dbReference type="SAM" id="Phobius"/>
    </source>
</evidence>
<comment type="caution">
    <text evidence="3">The sequence shown here is derived from an EMBL/GenBank/DDBJ whole genome shotgun (WGS) entry which is preliminary data.</text>
</comment>
<evidence type="ECO:0000256" key="1">
    <source>
        <dbReference type="SAM" id="MobiDB-lite"/>
    </source>
</evidence>
<evidence type="ECO:0000313" key="4">
    <source>
        <dbReference type="Proteomes" id="UP000765509"/>
    </source>
</evidence>